<feature type="repeat" description="TPR" evidence="3">
    <location>
        <begin position="296"/>
        <end position="329"/>
    </location>
</feature>
<evidence type="ECO:0000256" key="2">
    <source>
        <dbReference type="ARBA" id="ARBA00022803"/>
    </source>
</evidence>
<evidence type="ECO:0000256" key="4">
    <source>
        <dbReference type="SAM" id="Phobius"/>
    </source>
</evidence>
<proteinExistence type="predicted"/>
<dbReference type="PROSITE" id="PS50005">
    <property type="entry name" value="TPR"/>
    <property type="match status" value="1"/>
</dbReference>
<dbReference type="PROSITE" id="PS50293">
    <property type="entry name" value="TPR_REGION"/>
    <property type="match status" value="1"/>
</dbReference>
<keyword evidence="6" id="KW-1185">Reference proteome</keyword>
<dbReference type="AlphaFoldDB" id="A0A7V8NX06"/>
<evidence type="ECO:0000313" key="5">
    <source>
        <dbReference type="EMBL" id="MBA0089059.1"/>
    </source>
</evidence>
<keyword evidence="2 3" id="KW-0802">TPR repeat</keyword>
<keyword evidence="4" id="KW-0472">Membrane</keyword>
<name>A0A7V8NX06_9BACT</name>
<dbReference type="SUPFAM" id="SSF48452">
    <property type="entry name" value="TPR-like"/>
    <property type="match status" value="1"/>
</dbReference>
<feature type="transmembrane region" description="Helical" evidence="4">
    <location>
        <begin position="50"/>
        <end position="70"/>
    </location>
</feature>
<dbReference type="Pfam" id="PF07719">
    <property type="entry name" value="TPR_2"/>
    <property type="match status" value="1"/>
</dbReference>
<keyword evidence="4" id="KW-1133">Transmembrane helix</keyword>
<dbReference type="EMBL" id="JACDQQ010002812">
    <property type="protein sequence ID" value="MBA0089059.1"/>
    <property type="molecule type" value="Genomic_DNA"/>
</dbReference>
<dbReference type="SMART" id="SM00028">
    <property type="entry name" value="TPR"/>
    <property type="match status" value="2"/>
</dbReference>
<feature type="non-terminal residue" evidence="5">
    <location>
        <position position="1"/>
    </location>
</feature>
<feature type="non-terminal residue" evidence="5">
    <location>
        <position position="382"/>
    </location>
</feature>
<evidence type="ECO:0000256" key="3">
    <source>
        <dbReference type="PROSITE-ProRule" id="PRU00339"/>
    </source>
</evidence>
<dbReference type="InterPro" id="IPR011990">
    <property type="entry name" value="TPR-like_helical_dom_sf"/>
</dbReference>
<keyword evidence="1" id="KW-0677">Repeat</keyword>
<sequence>YYLKLGKADALVIELPKGGYVPRFREPAEEQPGTVPTTGAKVSRVQRSPWLKSGIAGLVIALAGGTIWWVQHRRAPIAIGVLPFENTNHDPANDYFADGLTDELIRNLSIIDGLAVRSRTSSFDMKGKQRNIREAGHQLQADYILEGAVLRAGQRLRIDVQLVRVHDDFPLWSGKFDRELTDIFAIQDEISVGIVNNLRLKLGGGRRRYETSVEAYDLYLRARAQADQRNRVPAIQAAGIYHQVIAKDPSFAPAYAGLASAYAASSAQGFLDDHADELTGMRAAAEKAIQLDPLLAEAHDALGMAYARDGQWAQSEKSFRRAIELDPNNSQTYDDFSTWILWPLGRIDEALHQMRLALKADPLSTFIQRWLAGTLMSAGKYD</sequence>
<evidence type="ECO:0000256" key="1">
    <source>
        <dbReference type="ARBA" id="ARBA00022737"/>
    </source>
</evidence>
<dbReference type="Proteomes" id="UP000567293">
    <property type="component" value="Unassembled WGS sequence"/>
</dbReference>
<protein>
    <submittedName>
        <fullName evidence="5">Tetratricopeptide repeat protein</fullName>
    </submittedName>
</protein>
<accession>A0A7V8NX06</accession>
<reference evidence="5" key="1">
    <citation type="submission" date="2020-06" db="EMBL/GenBank/DDBJ databases">
        <title>Legume-microbial interactions unlock mineral nutrients during tropical forest succession.</title>
        <authorList>
            <person name="Epihov D.Z."/>
        </authorList>
    </citation>
    <scope>NUCLEOTIDE SEQUENCE [LARGE SCALE GENOMIC DNA]</scope>
    <source>
        <strain evidence="5">Pan2503</strain>
    </source>
</reference>
<dbReference type="Gene3D" id="3.40.50.10070">
    <property type="entry name" value="TolB, N-terminal domain"/>
    <property type="match status" value="1"/>
</dbReference>
<dbReference type="Gene3D" id="1.25.40.10">
    <property type="entry name" value="Tetratricopeptide repeat domain"/>
    <property type="match status" value="1"/>
</dbReference>
<gene>
    <name evidence="5" type="ORF">HRJ53_29055</name>
</gene>
<comment type="caution">
    <text evidence="5">The sequence shown here is derived from an EMBL/GenBank/DDBJ whole genome shotgun (WGS) entry which is preliminary data.</text>
</comment>
<organism evidence="5 6">
    <name type="scientific">Candidatus Acidiferrum panamense</name>
    <dbReference type="NCBI Taxonomy" id="2741543"/>
    <lineage>
        <taxon>Bacteria</taxon>
        <taxon>Pseudomonadati</taxon>
        <taxon>Acidobacteriota</taxon>
        <taxon>Terriglobia</taxon>
        <taxon>Candidatus Acidiferrales</taxon>
        <taxon>Candidatus Acidiferrum</taxon>
    </lineage>
</organism>
<keyword evidence="4" id="KW-0812">Transmembrane</keyword>
<dbReference type="InterPro" id="IPR013105">
    <property type="entry name" value="TPR_2"/>
</dbReference>
<dbReference type="InterPro" id="IPR019734">
    <property type="entry name" value="TPR_rpt"/>
</dbReference>
<evidence type="ECO:0000313" key="6">
    <source>
        <dbReference type="Proteomes" id="UP000567293"/>
    </source>
</evidence>